<evidence type="ECO:0000313" key="2">
    <source>
        <dbReference type="EMBL" id="MBF5056982.1"/>
    </source>
</evidence>
<feature type="region of interest" description="Disordered" evidence="1">
    <location>
        <begin position="19"/>
        <end position="73"/>
    </location>
</feature>
<organism evidence="2 3">
    <name type="scientific">Alloalcanivorax profundimaris</name>
    <dbReference type="NCBI Taxonomy" id="2735259"/>
    <lineage>
        <taxon>Bacteria</taxon>
        <taxon>Pseudomonadati</taxon>
        <taxon>Pseudomonadota</taxon>
        <taxon>Gammaproteobacteria</taxon>
        <taxon>Oceanospirillales</taxon>
        <taxon>Alcanivoracaceae</taxon>
        <taxon>Alloalcanivorax</taxon>
    </lineage>
</organism>
<accession>A0ABS0AS68</accession>
<reference evidence="2 3" key="1">
    <citation type="submission" date="2012-09" db="EMBL/GenBank/DDBJ databases">
        <title>Genome Sequence of alkane-degrading Bacterium Alcanivorax sp. 521-1.</title>
        <authorList>
            <person name="Lai Q."/>
            <person name="Shao Z."/>
        </authorList>
    </citation>
    <scope>NUCLEOTIDE SEQUENCE [LARGE SCALE GENOMIC DNA]</scope>
    <source>
        <strain evidence="2 3">521-1</strain>
    </source>
</reference>
<feature type="compositionally biased region" description="Low complexity" evidence="1">
    <location>
        <begin position="54"/>
        <end position="66"/>
    </location>
</feature>
<protein>
    <recommendedName>
        <fullName evidence="4">Lipoprotein</fullName>
    </recommendedName>
</protein>
<dbReference type="Proteomes" id="UP000662703">
    <property type="component" value="Unassembled WGS sequence"/>
</dbReference>
<keyword evidence="3" id="KW-1185">Reference proteome</keyword>
<dbReference type="PROSITE" id="PS51257">
    <property type="entry name" value="PROKAR_LIPOPROTEIN"/>
    <property type="match status" value="1"/>
</dbReference>
<dbReference type="RefSeq" id="WP_161385680.1">
    <property type="nucleotide sequence ID" value="NZ_ARXX01000033.1"/>
</dbReference>
<evidence type="ECO:0000313" key="3">
    <source>
        <dbReference type="Proteomes" id="UP000662703"/>
    </source>
</evidence>
<evidence type="ECO:0000256" key="1">
    <source>
        <dbReference type="SAM" id="MobiDB-lite"/>
    </source>
</evidence>
<evidence type="ECO:0008006" key="4">
    <source>
        <dbReference type="Google" id="ProtNLM"/>
    </source>
</evidence>
<proteinExistence type="predicted"/>
<name>A0ABS0AS68_9GAMM</name>
<dbReference type="EMBL" id="ARXX01000033">
    <property type="protein sequence ID" value="MBF5056982.1"/>
    <property type="molecule type" value="Genomic_DNA"/>
</dbReference>
<comment type="caution">
    <text evidence="2">The sequence shown here is derived from an EMBL/GenBank/DDBJ whole genome shotgun (WGS) entry which is preliminary data.</text>
</comment>
<sequence>MRYSIAIVAAGTLLLAACQPPDDDKQEQDAAVPHPPIEETGDGGQVSSQGGGEPAPATAGGTADAPSAQGHGEDLNADQTAVYQSSDYRIQVTFPRELEVVNHAAGELEGVDNAGQADQDAAWKAFAGEDMDGQRLLTLAVPGDREVRFQLGASRGTQGLSHCKDQPAEQAGDTEATRTLDGVPFRRFEITETDDQGFRTVQSYRATYGEACYAIDLIARGDGEGEGAAEALTRLQTALDGVAFTE</sequence>
<gene>
    <name evidence="2" type="ORF">Y5W_02276</name>
</gene>